<dbReference type="Pfam" id="PF00069">
    <property type="entry name" value="Pkinase"/>
    <property type="match status" value="1"/>
</dbReference>
<evidence type="ECO:0000256" key="7">
    <source>
        <dbReference type="PROSITE-ProRule" id="PRU00339"/>
    </source>
</evidence>
<dbReference type="Proteomes" id="UP000319771">
    <property type="component" value="Unassembled WGS sequence"/>
</dbReference>
<keyword evidence="4 8" id="KW-0547">Nucleotide-binding</keyword>
<dbReference type="PANTHER" id="PTHR43289:SF34">
    <property type="entry name" value="SERINE_THREONINE-PROTEIN KINASE YBDM-RELATED"/>
    <property type="match status" value="1"/>
</dbReference>
<dbReference type="PROSITE" id="PS50005">
    <property type="entry name" value="TPR"/>
    <property type="match status" value="2"/>
</dbReference>
<feature type="repeat" description="TPR" evidence="7">
    <location>
        <begin position="614"/>
        <end position="647"/>
    </location>
</feature>
<evidence type="ECO:0000256" key="4">
    <source>
        <dbReference type="ARBA" id="ARBA00022741"/>
    </source>
</evidence>
<evidence type="ECO:0000256" key="2">
    <source>
        <dbReference type="ARBA" id="ARBA00022527"/>
    </source>
</evidence>
<protein>
    <recommendedName>
        <fullName evidence="1">non-specific serine/threonine protein kinase</fullName>
        <ecNumber evidence="1">2.7.11.1</ecNumber>
    </recommendedName>
</protein>
<evidence type="ECO:0000256" key="1">
    <source>
        <dbReference type="ARBA" id="ARBA00012513"/>
    </source>
</evidence>
<dbReference type="PANTHER" id="PTHR43289">
    <property type="entry name" value="MITOGEN-ACTIVATED PROTEIN KINASE KINASE KINASE 20-RELATED"/>
    <property type="match status" value="1"/>
</dbReference>
<dbReference type="AlphaFoldDB" id="A0A538UEL4"/>
<dbReference type="PROSITE" id="PS00107">
    <property type="entry name" value="PROTEIN_KINASE_ATP"/>
    <property type="match status" value="1"/>
</dbReference>
<evidence type="ECO:0000313" key="10">
    <source>
        <dbReference type="EMBL" id="TMQ74297.1"/>
    </source>
</evidence>
<evidence type="ECO:0000256" key="5">
    <source>
        <dbReference type="ARBA" id="ARBA00022777"/>
    </source>
</evidence>
<keyword evidence="2" id="KW-0723">Serine/threonine-protein kinase</keyword>
<dbReference type="Gene3D" id="3.40.50.10070">
    <property type="entry name" value="TolB, N-terminal domain"/>
    <property type="match status" value="1"/>
</dbReference>
<evidence type="ECO:0000256" key="6">
    <source>
        <dbReference type="ARBA" id="ARBA00022840"/>
    </source>
</evidence>
<evidence type="ECO:0000313" key="11">
    <source>
        <dbReference type="Proteomes" id="UP000319771"/>
    </source>
</evidence>
<dbReference type="SMART" id="SM00028">
    <property type="entry name" value="TPR"/>
    <property type="match status" value="4"/>
</dbReference>
<evidence type="ECO:0000256" key="8">
    <source>
        <dbReference type="PROSITE-ProRule" id="PRU10141"/>
    </source>
</evidence>
<sequence>MHLTSGTRLGCYEIIAPIGAGGMGEVYRARDTRLGREIAVKVLPEGVASDPDRLARFEREAKTVAALNHPSIVTLHSIEEAGGVRFLTMELVGGESLDRLVRPGGLPLPRVLDLAIPLADALVAAHARGVVHRDLKPSNVMVTREGRLKVLDFGLAKLAEAGPSLDASQAMTVAAPISSVGEVVGTVPYMAPEQLLGEPVDARSDLFSFGILLYELATGRRPFTGTTAAEISSAILRDTPPPALSLRLDLPRDVDRVISRCLEKDPERRFQTAKDVRNELELVRRERESGVASGTRAVPAAAPEPAQDLPSIAVLPFVNMSRDEENEYFSDGLAEELLNLLAKIRGLRVAARTSSFQFKGKHEDLAVIGRKLNVATLLEGSVRKAGNRVRIGVQLVKMSDGYQLWSETYDRTLDDIFAVQDEIAQAVVKELRTTLMGGTPDTDATSQVRAEVAAAAQGRGSNSEAHRLYLQARFLLDRLNQSETERAIGHLREALRLDPTYALAWVCLAQAHANQAGWGWASVDEATAAAREAVARALALAPDLPEAIVLVGRIQVSYDHDWKAAATSCRRALELAPGNADVLSAAGSLAMYEGRADEAIELMQRAVEQDPLSSIRYSQLGFSLRLAQRYAEAEVAYRKSLELAPQRVAAHLVLAIVLCEAGRLDEALLEAKAEPAPWARLTGLAVVHHALGHAAEADAALRQLEAEFAAESAYQIAAVHSVRGDREAMFAWLERAHREHDAGLVMLKCEPVFRPHHDDPRWTVLMRELGF</sequence>
<dbReference type="Gene3D" id="3.30.200.20">
    <property type="entry name" value="Phosphorylase Kinase, domain 1"/>
    <property type="match status" value="1"/>
</dbReference>
<evidence type="ECO:0000256" key="3">
    <source>
        <dbReference type="ARBA" id="ARBA00022679"/>
    </source>
</evidence>
<organism evidence="10 11">
    <name type="scientific">Eiseniibacteriota bacterium</name>
    <dbReference type="NCBI Taxonomy" id="2212470"/>
    <lineage>
        <taxon>Bacteria</taxon>
        <taxon>Candidatus Eiseniibacteriota</taxon>
    </lineage>
</organism>
<dbReference type="Pfam" id="PF14559">
    <property type="entry name" value="TPR_19"/>
    <property type="match status" value="2"/>
</dbReference>
<dbReference type="SUPFAM" id="SSF48452">
    <property type="entry name" value="TPR-like"/>
    <property type="match status" value="1"/>
</dbReference>
<dbReference type="EC" id="2.7.11.1" evidence="1"/>
<keyword evidence="5" id="KW-0418">Kinase</keyword>
<feature type="binding site" evidence="8">
    <location>
        <position position="41"/>
    </location>
    <ligand>
        <name>ATP</name>
        <dbReference type="ChEBI" id="CHEBI:30616"/>
    </ligand>
</feature>
<keyword evidence="6 8" id="KW-0067">ATP-binding</keyword>
<dbReference type="CDD" id="cd14014">
    <property type="entry name" value="STKc_PknB_like"/>
    <property type="match status" value="1"/>
</dbReference>
<dbReference type="PROSITE" id="PS00108">
    <property type="entry name" value="PROTEIN_KINASE_ST"/>
    <property type="match status" value="1"/>
</dbReference>
<dbReference type="InterPro" id="IPR017441">
    <property type="entry name" value="Protein_kinase_ATP_BS"/>
</dbReference>
<dbReference type="InterPro" id="IPR011009">
    <property type="entry name" value="Kinase-like_dom_sf"/>
</dbReference>
<evidence type="ECO:0000259" key="9">
    <source>
        <dbReference type="PROSITE" id="PS50011"/>
    </source>
</evidence>
<dbReference type="Gene3D" id="1.10.510.10">
    <property type="entry name" value="Transferase(Phosphotransferase) domain 1"/>
    <property type="match status" value="1"/>
</dbReference>
<comment type="caution">
    <text evidence="10">The sequence shown here is derived from an EMBL/GenBank/DDBJ whole genome shotgun (WGS) entry which is preliminary data.</text>
</comment>
<feature type="domain" description="Protein kinase" evidence="9">
    <location>
        <begin position="12"/>
        <end position="283"/>
    </location>
</feature>
<proteinExistence type="predicted"/>
<dbReference type="GO" id="GO:0005524">
    <property type="term" value="F:ATP binding"/>
    <property type="evidence" value="ECO:0007669"/>
    <property type="project" value="UniProtKB-UniRule"/>
</dbReference>
<keyword evidence="7" id="KW-0802">TPR repeat</keyword>
<reference evidence="10 11" key="1">
    <citation type="journal article" date="2019" name="Nat. Microbiol.">
        <title>Mediterranean grassland soil C-N compound turnover is dependent on rainfall and depth, and is mediated by genomically divergent microorganisms.</title>
        <authorList>
            <person name="Diamond S."/>
            <person name="Andeer P.F."/>
            <person name="Li Z."/>
            <person name="Crits-Christoph A."/>
            <person name="Burstein D."/>
            <person name="Anantharaman K."/>
            <person name="Lane K.R."/>
            <person name="Thomas B.C."/>
            <person name="Pan C."/>
            <person name="Northen T.R."/>
            <person name="Banfield J.F."/>
        </authorList>
    </citation>
    <scope>NUCLEOTIDE SEQUENCE [LARGE SCALE GENOMIC DNA]</scope>
    <source>
        <strain evidence="10">WS_11</strain>
    </source>
</reference>
<feature type="repeat" description="TPR" evidence="7">
    <location>
        <begin position="580"/>
        <end position="613"/>
    </location>
</feature>
<dbReference type="SUPFAM" id="SSF56112">
    <property type="entry name" value="Protein kinase-like (PK-like)"/>
    <property type="match status" value="1"/>
</dbReference>
<gene>
    <name evidence="10" type="ORF">E6K81_00245</name>
</gene>
<dbReference type="GO" id="GO:0004674">
    <property type="term" value="F:protein serine/threonine kinase activity"/>
    <property type="evidence" value="ECO:0007669"/>
    <property type="project" value="UniProtKB-KW"/>
</dbReference>
<dbReference type="FunFam" id="1.10.510.10:FF:000021">
    <property type="entry name" value="Serine/threonine protein kinase"/>
    <property type="match status" value="1"/>
</dbReference>
<dbReference type="InterPro" id="IPR011990">
    <property type="entry name" value="TPR-like_helical_dom_sf"/>
</dbReference>
<dbReference type="InterPro" id="IPR008271">
    <property type="entry name" value="Ser/Thr_kinase_AS"/>
</dbReference>
<dbReference type="InterPro" id="IPR019734">
    <property type="entry name" value="TPR_rpt"/>
</dbReference>
<dbReference type="InterPro" id="IPR000719">
    <property type="entry name" value="Prot_kinase_dom"/>
</dbReference>
<keyword evidence="3" id="KW-0808">Transferase</keyword>
<dbReference type="PROSITE" id="PS50011">
    <property type="entry name" value="PROTEIN_KINASE_DOM"/>
    <property type="match status" value="1"/>
</dbReference>
<dbReference type="SMART" id="SM00220">
    <property type="entry name" value="S_TKc"/>
    <property type="match status" value="1"/>
</dbReference>
<accession>A0A538UEL4</accession>
<name>A0A538UEL4_UNCEI</name>
<dbReference type="Gene3D" id="1.25.40.10">
    <property type="entry name" value="Tetratricopeptide repeat domain"/>
    <property type="match status" value="2"/>
</dbReference>
<dbReference type="EMBL" id="VBPB01000003">
    <property type="protein sequence ID" value="TMQ74297.1"/>
    <property type="molecule type" value="Genomic_DNA"/>
</dbReference>